<proteinExistence type="predicted"/>
<evidence type="ECO:0000256" key="1">
    <source>
        <dbReference type="SAM" id="MobiDB-lite"/>
    </source>
</evidence>
<keyword evidence="3" id="KW-1185">Reference proteome</keyword>
<evidence type="ECO:0000313" key="3">
    <source>
        <dbReference type="Proteomes" id="UP001589575"/>
    </source>
</evidence>
<comment type="caution">
    <text evidence="2">The sequence shown here is derived from an EMBL/GenBank/DDBJ whole genome shotgun (WGS) entry which is preliminary data.</text>
</comment>
<reference evidence="2 3" key="1">
    <citation type="submission" date="2024-09" db="EMBL/GenBank/DDBJ databases">
        <authorList>
            <person name="Sun Q."/>
            <person name="Mori K."/>
        </authorList>
    </citation>
    <scope>NUCLEOTIDE SEQUENCE [LARGE SCALE GENOMIC DNA]</scope>
    <source>
        <strain evidence="2 3">CCM 7609</strain>
    </source>
</reference>
<organism evidence="2 3">
    <name type="scientific">Citricoccus parietis</name>
    <dbReference type="NCBI Taxonomy" id="592307"/>
    <lineage>
        <taxon>Bacteria</taxon>
        <taxon>Bacillati</taxon>
        <taxon>Actinomycetota</taxon>
        <taxon>Actinomycetes</taxon>
        <taxon>Micrococcales</taxon>
        <taxon>Micrococcaceae</taxon>
        <taxon>Citricoccus</taxon>
    </lineage>
</organism>
<sequence length="50" mass="5404">MATATRPTTSHVSWDGASSGHADAPKSTLEQDSTLKCEEPVMVSRCWLKV</sequence>
<name>A0ABV5G8R8_9MICC</name>
<dbReference type="Proteomes" id="UP001589575">
    <property type="component" value="Unassembled WGS sequence"/>
</dbReference>
<evidence type="ECO:0000313" key="2">
    <source>
        <dbReference type="EMBL" id="MFB9075357.1"/>
    </source>
</evidence>
<gene>
    <name evidence="2" type="ORF">ACFFX0_31015</name>
</gene>
<accession>A0ABV5G8R8</accession>
<feature type="region of interest" description="Disordered" evidence="1">
    <location>
        <begin position="1"/>
        <end position="35"/>
    </location>
</feature>
<dbReference type="EMBL" id="JBHMFI010000023">
    <property type="protein sequence ID" value="MFB9075357.1"/>
    <property type="molecule type" value="Genomic_DNA"/>
</dbReference>
<feature type="compositionally biased region" description="Polar residues" evidence="1">
    <location>
        <begin position="1"/>
        <end position="12"/>
    </location>
</feature>
<protein>
    <submittedName>
        <fullName evidence="2">Uncharacterized protein</fullName>
    </submittedName>
</protein>